<name>A0ACB8TEN7_9AGAM</name>
<accession>A0ACB8TEN7</accession>
<dbReference type="Proteomes" id="UP000814140">
    <property type="component" value="Unassembled WGS sequence"/>
</dbReference>
<protein>
    <submittedName>
        <fullName evidence="1">Uncharacterized protein</fullName>
    </submittedName>
</protein>
<keyword evidence="2" id="KW-1185">Reference proteome</keyword>
<reference evidence="1" key="1">
    <citation type="submission" date="2021-03" db="EMBL/GenBank/DDBJ databases">
        <authorList>
            <consortium name="DOE Joint Genome Institute"/>
            <person name="Ahrendt S."/>
            <person name="Looney B.P."/>
            <person name="Miyauchi S."/>
            <person name="Morin E."/>
            <person name="Drula E."/>
            <person name="Courty P.E."/>
            <person name="Chicoki N."/>
            <person name="Fauchery L."/>
            <person name="Kohler A."/>
            <person name="Kuo A."/>
            <person name="Labutti K."/>
            <person name="Pangilinan J."/>
            <person name="Lipzen A."/>
            <person name="Riley R."/>
            <person name="Andreopoulos W."/>
            <person name="He G."/>
            <person name="Johnson J."/>
            <person name="Barry K.W."/>
            <person name="Grigoriev I.V."/>
            <person name="Nagy L."/>
            <person name="Hibbett D."/>
            <person name="Henrissat B."/>
            <person name="Matheny P.B."/>
            <person name="Labbe J."/>
            <person name="Martin F."/>
        </authorList>
    </citation>
    <scope>NUCLEOTIDE SEQUENCE</scope>
    <source>
        <strain evidence="1">HHB10654</strain>
    </source>
</reference>
<reference evidence="1" key="2">
    <citation type="journal article" date="2022" name="New Phytol.">
        <title>Evolutionary transition to the ectomycorrhizal habit in the genomes of a hyperdiverse lineage of mushroom-forming fungi.</title>
        <authorList>
            <person name="Looney B."/>
            <person name="Miyauchi S."/>
            <person name="Morin E."/>
            <person name="Drula E."/>
            <person name="Courty P.E."/>
            <person name="Kohler A."/>
            <person name="Kuo A."/>
            <person name="LaButti K."/>
            <person name="Pangilinan J."/>
            <person name="Lipzen A."/>
            <person name="Riley R."/>
            <person name="Andreopoulos W."/>
            <person name="He G."/>
            <person name="Johnson J."/>
            <person name="Nolan M."/>
            <person name="Tritt A."/>
            <person name="Barry K.W."/>
            <person name="Grigoriev I.V."/>
            <person name="Nagy L.G."/>
            <person name="Hibbett D."/>
            <person name="Henrissat B."/>
            <person name="Matheny P.B."/>
            <person name="Labbe J."/>
            <person name="Martin F.M."/>
        </authorList>
    </citation>
    <scope>NUCLEOTIDE SEQUENCE</scope>
    <source>
        <strain evidence="1">HHB10654</strain>
    </source>
</reference>
<comment type="caution">
    <text evidence="1">The sequence shown here is derived from an EMBL/GenBank/DDBJ whole genome shotgun (WGS) entry which is preliminary data.</text>
</comment>
<gene>
    <name evidence="1" type="ORF">BV25DRAFT_1820006</name>
</gene>
<dbReference type="EMBL" id="MU277191">
    <property type="protein sequence ID" value="KAI0066892.1"/>
    <property type="molecule type" value="Genomic_DNA"/>
</dbReference>
<proteinExistence type="predicted"/>
<sequence>MAGRAEPPRRPSGSRPFQPRRLFSGNASKPKTEPISEDTEVPYTPPRPNEDYGMSYSRSRTPSQPLDLAYMDKALDELDPFADSPLRGGGAWTGKQAVDSPSPKDEQRSFSPTPRSASPQLSGFRPRPMKKASLLSTLSTVTTDTSESMEPPPSPSKRRWDNLRQHVLPAGAAPPRMHQPSASVSSATPPRPSTPKQFKIPRLGFKQVVEQVQEVSVDQAKRFADDVLRGCWITRFGEQKVQKREREGTLGLMAASFNMAFMNTTTSLPGTANTSSTNLAQYRMKGLRRPPSIQSVATTARTAQSSTSLHAVIIQYASMSSSRQGFAESLPHETEVLSVLLMPFLSNMPDALVESERIQAIETFEIAAKTWPASSNEAELERWIWCCKAAQSVVDHQHIRIRLLGILSSCLFTPGGSFRAESPLVFQSLLQGLFSLLSFLSLRQNAEEELQYVRELIAGVLQNTFADFDKALVEQEYGVKLYPGDNQSVIDCAVVIALSVCLENSSEAHRPLILRYLAEDYWSFLEHSHPSSNLATLYVRKLVRCAHALFDYLPPVVEPGVVAKDADIVFQLLQTRLIPEADSIPPSDALECQVAIERLSLKLLCLSGSVEQEGVVSFIARWYNSSEQWEAGFETALLRTIKEDSWTSIVMVLTVLVEELPDDLRASVTASFLPMLNERLVQDPPPYPMSTLTELLETVAHDYPKLFYKPLFACAAASKDTTVVAQLRILVVLSKFLPGLWTRDVEMLLVALMTGPSAAPVKDAQQDAVTPWGQARLGQLALLTELIVQVQRVGKEKESTPGADPAITTKARFFFTLEHRLGLLLEAKERVARIPMSQRILFSVLFFEIRILLRSLKSAQWLARIAGWVADIREEGFGDQEDSSSAAIVKLTSLYMASKDGPRLLQKRRSAFLLSPSTSEDSTMSTPAVDQSAGLSEMLSERFSLLKSLSRGLLRNSLRLFVAVSGLFTNEDYERIGLVLWRNALDSPDPEVQASATFLIMQAAEKAPDTFLVQVRNDLNHSEASIRRQAAKRLSLLSGWRFQLLSQIFITDKHHRRPFKLARGPISFMATDIGSGIFVPEEDPEQLKTNNGTVLPLELRKTLADIGWNQDDTLVDQKLEWIRTPLSLLSSQQVERLDTSSSQTAPRSPLLTPTSERPGSPSSDPSTSSNQGIKRRPIFVTPLASLFQDVTFLAFDPDFTVASAARSTVLDLMRDDPALITRPVFDALSGDENTIADAISVLRAFLHIQRTLPPAMAHHVFNHLTGFLKHSARQTDAKNTLRGFAYTLPLLSRLVAQVSGMSIREIRRAKVEIFLIPSGALWFPPTAPTGAMFPRAPGHLVKTDQDALFRLAHVAIVRVSQNMLFLRMLKRNPQDVQAIRKNMSRLVLPSMDDTNEPAPVELRDFIPRRPTGKYTHPSAYDVSVSGVSLVLSRSYSLLVTEIFRSMSRHLNDRTELAVLIDGLNRILLVHGDDIGVVGHILIALMTASTRFRRIFTSGGAYTLFMPAIMKIYAEAERHQGIRAAIEFATNRFYALHQEAFVFQTLDVLSQIAMLPDIDGHWMAEQIFALFSTLKSSAPLHAPDVAGIHDSNKKQEQEALLVTTAEDKPQAFLSLLRRGNGPSGNLVDIALPDQYEGHHLTFDNLVRLFLTVIGHNPAIHRAEQFLHLLQLMAPTLYESSAAARNILQEGINALSIVLSTRSSGKAKVSEGSQLRSGNESSFEVFSQDINLGSDSVGISRRPSDLAEMRLDYLSLVAAFTKSGGSFSPAASQRIIELVKIILRDSNHGGSARAATFLSEYAQNALVRQPPVRLKEVITFLNDISPVYKAYATVMDLSGVLSAISQLVDDPVYANEPTFSNIVVHQFCIFSLEACAVAASEGLLFSLPLRPVLVKLLCQSVFLAGVDIMEVLEQRPINYDYLAGIIYPMSLGLSSTDIIVRDVRWTEPWRREAPARSWVRLLALSMRACRTSSSSARDSDRPNTLQRSRSQESRKNASKGTSATSISISLQIIKVIVLRAENDLSSYIPGVWVELGIFLKNLLADGNAQFAMQRRDQSAPPSPSHSPLMRPQSLDENPFAPSSPGMKSPTRPSFAQPRILDYLLWSVLEFACLHRSPLMLQMRILMQEKSTILDQTLRQQLQLSTYGNRLSFASVFSKPRRRSGYWSGGQSPDGSPLLTPAKSISQDLFLTPPRPDERQPGYARFASPVSPGGDKFTGPTIVHLGPVRNPDLVFRRMASPAGGGGSAGIRHMWLMVKSTKMKSIPLVRATYQRIRIVQQMMGYATLLPALDGDEDGSGDVKLWSRAEALRAVARETNELMEEFREAEEEDEDTVMVDPDQSMGSV</sequence>
<organism evidence="1 2">
    <name type="scientific">Artomyces pyxidatus</name>
    <dbReference type="NCBI Taxonomy" id="48021"/>
    <lineage>
        <taxon>Eukaryota</taxon>
        <taxon>Fungi</taxon>
        <taxon>Dikarya</taxon>
        <taxon>Basidiomycota</taxon>
        <taxon>Agaricomycotina</taxon>
        <taxon>Agaricomycetes</taxon>
        <taxon>Russulales</taxon>
        <taxon>Auriscalpiaceae</taxon>
        <taxon>Artomyces</taxon>
    </lineage>
</organism>
<evidence type="ECO:0000313" key="2">
    <source>
        <dbReference type="Proteomes" id="UP000814140"/>
    </source>
</evidence>
<evidence type="ECO:0000313" key="1">
    <source>
        <dbReference type="EMBL" id="KAI0066892.1"/>
    </source>
</evidence>